<dbReference type="Gene3D" id="3.40.50.620">
    <property type="entry name" value="HUPs"/>
    <property type="match status" value="1"/>
</dbReference>
<comment type="caution">
    <text evidence="2">The sequence shown here is derived from an EMBL/GenBank/DDBJ whole genome shotgun (WGS) entry which is preliminary data.</text>
</comment>
<evidence type="ECO:0000313" key="3">
    <source>
        <dbReference type="Proteomes" id="UP000608071"/>
    </source>
</evidence>
<dbReference type="PANTHER" id="PTHR30336">
    <property type="entry name" value="INNER MEMBRANE PROTEIN, PROBABLE PERMEASE"/>
    <property type="match status" value="1"/>
</dbReference>
<dbReference type="InterPro" id="IPR051599">
    <property type="entry name" value="Cell_Envelope_Assoc"/>
</dbReference>
<accession>A0ABR8SXC7</accession>
<dbReference type="InterPro" id="IPR003848">
    <property type="entry name" value="DUF218"/>
</dbReference>
<organism evidence="2 3">
    <name type="scientific">Paenibacillus gallinarum</name>
    <dbReference type="NCBI Taxonomy" id="2762232"/>
    <lineage>
        <taxon>Bacteria</taxon>
        <taxon>Bacillati</taxon>
        <taxon>Bacillota</taxon>
        <taxon>Bacilli</taxon>
        <taxon>Bacillales</taxon>
        <taxon>Paenibacillaceae</taxon>
        <taxon>Paenibacillus</taxon>
    </lineage>
</organism>
<dbReference type="Pfam" id="PF02698">
    <property type="entry name" value="DUF218"/>
    <property type="match status" value="1"/>
</dbReference>
<dbReference type="CDD" id="cd06259">
    <property type="entry name" value="YdcF-like"/>
    <property type="match status" value="1"/>
</dbReference>
<dbReference type="EMBL" id="JACSQL010000002">
    <property type="protein sequence ID" value="MBD7968151.1"/>
    <property type="molecule type" value="Genomic_DNA"/>
</dbReference>
<evidence type="ECO:0000313" key="2">
    <source>
        <dbReference type="EMBL" id="MBD7968151.1"/>
    </source>
</evidence>
<name>A0ABR8SXC7_9BACL</name>
<protein>
    <submittedName>
        <fullName evidence="2">YdcF family protein</fullName>
    </submittedName>
</protein>
<proteinExistence type="predicted"/>
<evidence type="ECO:0000259" key="1">
    <source>
        <dbReference type="Pfam" id="PF02698"/>
    </source>
</evidence>
<dbReference type="Proteomes" id="UP000608071">
    <property type="component" value="Unassembled WGS sequence"/>
</dbReference>
<dbReference type="RefSeq" id="WP_191799343.1">
    <property type="nucleotide sequence ID" value="NZ_JACSQL010000002.1"/>
</dbReference>
<keyword evidence="3" id="KW-1185">Reference proteome</keyword>
<feature type="domain" description="DUF218" evidence="1">
    <location>
        <begin position="61"/>
        <end position="179"/>
    </location>
</feature>
<reference evidence="2 3" key="1">
    <citation type="submission" date="2020-08" db="EMBL/GenBank/DDBJ databases">
        <title>A Genomic Blueprint of the Chicken Gut Microbiome.</title>
        <authorList>
            <person name="Gilroy R."/>
            <person name="Ravi A."/>
            <person name="Getino M."/>
            <person name="Pursley I."/>
            <person name="Horton D.L."/>
            <person name="Alikhan N.-F."/>
            <person name="Baker D."/>
            <person name="Gharbi K."/>
            <person name="Hall N."/>
            <person name="Watson M."/>
            <person name="Adriaenssens E.M."/>
            <person name="Foster-Nyarko E."/>
            <person name="Jarju S."/>
            <person name="Secka A."/>
            <person name="Antonio M."/>
            <person name="Oren A."/>
            <person name="Chaudhuri R."/>
            <person name="La Ragione R.M."/>
            <person name="Hildebrand F."/>
            <person name="Pallen M.J."/>
        </authorList>
    </citation>
    <scope>NUCLEOTIDE SEQUENCE [LARGE SCALE GENOMIC DNA]</scope>
    <source>
        <strain evidence="2 3">Sa2BVA9</strain>
    </source>
</reference>
<gene>
    <name evidence="2" type="ORF">H9647_08745</name>
</gene>
<sequence>MKIEKIRKRQRLKDVIYATKARKRFFKSILLLAVLFLLWIGYTQWRILTPSESNISGQKVDVGIVLGASLWGDVPSPGLQERLDHALMLYEKGTFTYFIVSGGLDSSEHRYTEAEGMQQYLVRQGVDPKYILLENEATSTYENLLYSKRIMNEYGLRSSVIITHDFHGMRSLEIAAFLDYDKPMISLAESVAMPFWPSQIRETLAYSKWKMDQIVLSF</sequence>
<dbReference type="InterPro" id="IPR014729">
    <property type="entry name" value="Rossmann-like_a/b/a_fold"/>
</dbReference>
<dbReference type="PANTHER" id="PTHR30336:SF4">
    <property type="entry name" value="ENVELOPE BIOGENESIS FACTOR ELYC"/>
    <property type="match status" value="1"/>
</dbReference>